<dbReference type="CDD" id="cd05380">
    <property type="entry name" value="CAP_euk"/>
    <property type="match status" value="1"/>
</dbReference>
<evidence type="ECO:0000256" key="1">
    <source>
        <dbReference type="SAM" id="SignalP"/>
    </source>
</evidence>
<dbReference type="InterPro" id="IPR035940">
    <property type="entry name" value="CAP_sf"/>
</dbReference>
<accession>A0AA36GKL2</accession>
<evidence type="ECO:0000313" key="4">
    <source>
        <dbReference type="Proteomes" id="UP001176961"/>
    </source>
</evidence>
<evidence type="ECO:0000313" key="3">
    <source>
        <dbReference type="EMBL" id="CAJ0593022.1"/>
    </source>
</evidence>
<protein>
    <recommendedName>
        <fullName evidence="2">SCP domain-containing protein</fullName>
    </recommendedName>
</protein>
<keyword evidence="4" id="KW-1185">Reference proteome</keyword>
<organism evidence="3 4">
    <name type="scientific">Cylicocyclus nassatus</name>
    <name type="common">Nematode worm</name>
    <dbReference type="NCBI Taxonomy" id="53992"/>
    <lineage>
        <taxon>Eukaryota</taxon>
        <taxon>Metazoa</taxon>
        <taxon>Ecdysozoa</taxon>
        <taxon>Nematoda</taxon>
        <taxon>Chromadorea</taxon>
        <taxon>Rhabditida</taxon>
        <taxon>Rhabditina</taxon>
        <taxon>Rhabditomorpha</taxon>
        <taxon>Strongyloidea</taxon>
        <taxon>Strongylidae</taxon>
        <taxon>Cylicocyclus</taxon>
    </lineage>
</organism>
<comment type="caution">
    <text evidence="3">The sequence shown here is derived from an EMBL/GenBank/DDBJ whole genome shotgun (WGS) entry which is preliminary data.</text>
</comment>
<dbReference type="Gene3D" id="3.40.33.10">
    <property type="entry name" value="CAP"/>
    <property type="match status" value="1"/>
</dbReference>
<feature type="chain" id="PRO_5041354098" description="SCP domain-containing protein" evidence="1">
    <location>
        <begin position="17"/>
        <end position="468"/>
    </location>
</feature>
<feature type="signal peptide" evidence="1">
    <location>
        <begin position="1"/>
        <end position="16"/>
    </location>
</feature>
<dbReference type="InterPro" id="IPR014044">
    <property type="entry name" value="CAP_dom"/>
</dbReference>
<sequence length="468" mass="51494">MLQVLLFCFTFFQALRIDMCNVAPEVGEAVVKAHNAIRAQVATRGLYKKIFGDAPGSKSLFKLGYDRSHAALAAAVIGSRCKHSKIYMSSLQKSENYKIYRTNGPPNNETLLQFFLYAVEDWRDTVNHPLRPDVKYADTSMEPFANMIYHKTLKFGCAYRFCKSKSKVALACVYDNRPVLDEPLYLADSMNKKGCVRDYPCKKIISNAVCEKEGDKTGPLCEVPQPIVQPIIEHARTTLSPNGYPSFTLPPALPGGIGSPARPGGIGYPALPGGIGSPALPGGIGSPALPGGIGFSRTPEMREHPQSGLPINLEACQVQQIAGLPAYILRCQDYDENRQGTVHHQARPSTFICDVQECPVTAPGCQGGKYQLLCQQQQQQQQHQQYNPSQIQNPPLRCNVNQQRFQAAQQYQAVLPTLVCQQVQPQNGFMVQGMNPGVIPPNSYNVVYNVPFSRTSNLNESSTDAFHG</sequence>
<dbReference type="EMBL" id="CATQJL010000112">
    <property type="protein sequence ID" value="CAJ0593022.1"/>
    <property type="molecule type" value="Genomic_DNA"/>
</dbReference>
<gene>
    <name evidence="3" type="ORF">CYNAS_LOCUS5005</name>
</gene>
<proteinExistence type="predicted"/>
<feature type="domain" description="SCP" evidence="2">
    <location>
        <begin position="25"/>
        <end position="179"/>
    </location>
</feature>
<dbReference type="SMART" id="SM00198">
    <property type="entry name" value="SCP"/>
    <property type="match status" value="1"/>
</dbReference>
<evidence type="ECO:0000259" key="2">
    <source>
        <dbReference type="SMART" id="SM00198"/>
    </source>
</evidence>
<keyword evidence="1" id="KW-0732">Signal</keyword>
<dbReference type="Proteomes" id="UP001176961">
    <property type="component" value="Unassembled WGS sequence"/>
</dbReference>
<reference evidence="3" key="1">
    <citation type="submission" date="2023-07" db="EMBL/GenBank/DDBJ databases">
        <authorList>
            <consortium name="CYATHOMIX"/>
        </authorList>
    </citation>
    <scope>NUCLEOTIDE SEQUENCE</scope>
    <source>
        <strain evidence="3">N/A</strain>
    </source>
</reference>
<dbReference type="AlphaFoldDB" id="A0AA36GKL2"/>
<name>A0AA36GKL2_CYLNA</name>
<dbReference type="SUPFAM" id="SSF55797">
    <property type="entry name" value="PR-1-like"/>
    <property type="match status" value="1"/>
</dbReference>